<evidence type="ECO:0000313" key="10">
    <source>
        <dbReference type="Proteomes" id="UP001174909"/>
    </source>
</evidence>
<proteinExistence type="predicted"/>
<dbReference type="InterPro" id="IPR016067">
    <property type="entry name" value="S-AdoMet_deCO2ase_core"/>
</dbReference>
<evidence type="ECO:0000256" key="2">
    <source>
        <dbReference type="ARBA" id="ARBA00022793"/>
    </source>
</evidence>
<reference evidence="9" key="1">
    <citation type="submission" date="2023-03" db="EMBL/GenBank/DDBJ databases">
        <authorList>
            <person name="Steffen K."/>
            <person name="Cardenas P."/>
        </authorList>
    </citation>
    <scope>NUCLEOTIDE SEQUENCE</scope>
</reference>
<evidence type="ECO:0000256" key="4">
    <source>
        <dbReference type="ARBA" id="ARBA00023115"/>
    </source>
</evidence>
<dbReference type="InterPro" id="IPR003826">
    <property type="entry name" value="AdoMetDC_fam_prok"/>
</dbReference>
<dbReference type="Pfam" id="PF02675">
    <property type="entry name" value="AdoMet_dc"/>
    <property type="match status" value="1"/>
</dbReference>
<accession>A0AA35SXJ1</accession>
<dbReference type="GO" id="GO:0005829">
    <property type="term" value="C:cytosol"/>
    <property type="evidence" value="ECO:0007669"/>
    <property type="project" value="TreeGrafter"/>
</dbReference>
<dbReference type="PANTHER" id="PTHR33866:SF2">
    <property type="entry name" value="S-ADENOSYLMETHIONINE DECARBOXYLASE PROENZYME"/>
    <property type="match status" value="1"/>
</dbReference>
<evidence type="ECO:0000256" key="3">
    <source>
        <dbReference type="ARBA" id="ARBA00022813"/>
    </source>
</evidence>
<dbReference type="Gene3D" id="3.60.90.10">
    <property type="entry name" value="S-adenosylmethionine decarboxylase"/>
    <property type="match status" value="1"/>
</dbReference>
<dbReference type="GO" id="GO:0008295">
    <property type="term" value="P:spermidine biosynthetic process"/>
    <property type="evidence" value="ECO:0007669"/>
    <property type="project" value="InterPro"/>
</dbReference>
<protein>
    <submittedName>
        <fullName evidence="9">S-adenosylmethionine decarboxylase proenzyme</fullName>
    </submittedName>
</protein>
<keyword evidence="3" id="KW-0068">Autocatalytic cleavage</keyword>
<keyword evidence="4" id="KW-0620">Polyamine biosynthesis</keyword>
<dbReference type="EMBL" id="CASHTH010002901">
    <property type="protein sequence ID" value="CAI8036841.1"/>
    <property type="molecule type" value="Genomic_DNA"/>
</dbReference>
<sequence>MHLIIDGFGGDADMMWDTERLRSFLDEYPSNLGMTKITVPEVLEYHGPNPSDGGISGFVIIAESHISVHTFPHRDYVNIDVFSCKSFDHEQALADAQSLFNLTQVKSWLLDRGLEWQDADQGIVETSRQRTFLQAAASGSPVG</sequence>
<name>A0AA35SXJ1_GEOBA</name>
<dbReference type="GO" id="GO:0004014">
    <property type="term" value="F:adenosylmethionine decarboxylase activity"/>
    <property type="evidence" value="ECO:0007669"/>
    <property type="project" value="InterPro"/>
</dbReference>
<keyword evidence="6" id="KW-0456">Lyase</keyword>
<evidence type="ECO:0000256" key="6">
    <source>
        <dbReference type="ARBA" id="ARBA00023239"/>
    </source>
</evidence>
<gene>
    <name evidence="9" type="ORF">GBAR_LOCUS20636</name>
</gene>
<keyword evidence="8" id="KW-0670">Pyruvate</keyword>
<keyword evidence="5" id="KW-0865">Zymogen</keyword>
<dbReference type="AlphaFoldDB" id="A0AA35SXJ1"/>
<keyword evidence="10" id="KW-1185">Reference proteome</keyword>
<dbReference type="Proteomes" id="UP001174909">
    <property type="component" value="Unassembled WGS sequence"/>
</dbReference>
<evidence type="ECO:0000256" key="7">
    <source>
        <dbReference type="ARBA" id="ARBA00023270"/>
    </source>
</evidence>
<evidence type="ECO:0000256" key="1">
    <source>
        <dbReference type="ARBA" id="ARBA00001928"/>
    </source>
</evidence>
<dbReference type="PANTHER" id="PTHR33866">
    <property type="entry name" value="S-ADENOSYLMETHIONINE DECARBOXYLASE PROENZYME"/>
    <property type="match status" value="1"/>
</dbReference>
<evidence type="ECO:0000256" key="8">
    <source>
        <dbReference type="ARBA" id="ARBA00023317"/>
    </source>
</evidence>
<keyword evidence="2" id="KW-0210">Decarboxylase</keyword>
<comment type="cofactor">
    <cofactor evidence="1">
        <name>pyruvate</name>
        <dbReference type="ChEBI" id="CHEBI:15361"/>
    </cofactor>
</comment>
<keyword evidence="7" id="KW-0704">Schiff base</keyword>
<evidence type="ECO:0000313" key="9">
    <source>
        <dbReference type="EMBL" id="CAI8036841.1"/>
    </source>
</evidence>
<organism evidence="9 10">
    <name type="scientific">Geodia barretti</name>
    <name type="common">Barrett's horny sponge</name>
    <dbReference type="NCBI Taxonomy" id="519541"/>
    <lineage>
        <taxon>Eukaryota</taxon>
        <taxon>Metazoa</taxon>
        <taxon>Porifera</taxon>
        <taxon>Demospongiae</taxon>
        <taxon>Heteroscleromorpha</taxon>
        <taxon>Tetractinellida</taxon>
        <taxon>Astrophorina</taxon>
        <taxon>Geodiidae</taxon>
        <taxon>Geodia</taxon>
    </lineage>
</organism>
<comment type="caution">
    <text evidence="9">The sequence shown here is derived from an EMBL/GenBank/DDBJ whole genome shotgun (WGS) entry which is preliminary data.</text>
</comment>
<dbReference type="SUPFAM" id="SSF56276">
    <property type="entry name" value="S-adenosylmethionine decarboxylase"/>
    <property type="match status" value="1"/>
</dbReference>
<evidence type="ECO:0000256" key="5">
    <source>
        <dbReference type="ARBA" id="ARBA00023145"/>
    </source>
</evidence>